<name>A0A848FDB4_9BURK</name>
<dbReference type="AlphaFoldDB" id="A0A848FDB4"/>
<evidence type="ECO:0000313" key="1">
    <source>
        <dbReference type="EMBL" id="NML18197.1"/>
    </source>
</evidence>
<dbReference type="InterPro" id="IPR011009">
    <property type="entry name" value="Kinase-like_dom_sf"/>
</dbReference>
<dbReference type="PANTHER" id="PTHR43883:SF1">
    <property type="entry name" value="GLUCONOKINASE"/>
    <property type="match status" value="1"/>
</dbReference>
<dbReference type="SUPFAM" id="SSF56112">
    <property type="entry name" value="Protein kinase-like (PK-like)"/>
    <property type="match status" value="1"/>
</dbReference>
<organism evidence="1 2">
    <name type="scientific">Azohydromonas caseinilytica</name>
    <dbReference type="NCBI Taxonomy" id="2728836"/>
    <lineage>
        <taxon>Bacteria</taxon>
        <taxon>Pseudomonadati</taxon>
        <taxon>Pseudomonadota</taxon>
        <taxon>Betaproteobacteria</taxon>
        <taxon>Burkholderiales</taxon>
        <taxon>Sphaerotilaceae</taxon>
        <taxon>Azohydromonas</taxon>
    </lineage>
</organism>
<dbReference type="PANTHER" id="PTHR43883">
    <property type="entry name" value="SLR0207 PROTEIN"/>
    <property type="match status" value="1"/>
</dbReference>
<accession>A0A848FDB4</accession>
<evidence type="ECO:0008006" key="3">
    <source>
        <dbReference type="Google" id="ProtNLM"/>
    </source>
</evidence>
<dbReference type="InterPro" id="IPR052732">
    <property type="entry name" value="Cell-binding_unc_protein"/>
</dbReference>
<dbReference type="EMBL" id="JABBFW010000028">
    <property type="protein sequence ID" value="NML18197.1"/>
    <property type="molecule type" value="Genomic_DNA"/>
</dbReference>
<gene>
    <name evidence="1" type="ORF">HHL10_24830</name>
</gene>
<comment type="caution">
    <text evidence="1">The sequence shown here is derived from an EMBL/GenBank/DDBJ whole genome shotgun (WGS) entry which is preliminary data.</text>
</comment>
<sequence length="346" mass="38703">MAGACEDLPDLARKLRFLQSAAAHGGRSDPVELIETHMSWVVLCGDRVLKLKKPVRYAFLDFSTPEARSRNAWEELRLNRRLAPQVYEGVLALQWRGGELLLAPGEHPHPDAVTLDWLVLMRRLPAQRMLDHLVKQALVQQPDIDRLADVLAAFYRDAVPVPLSGGDYLERIHEEQRNNRAVLTMARFGDIDPAGVLDLYEAALARQAPALARRADGGHIVDGHGDLRPEHVCLLERPVIIDALEFQARMREVDPYDEIAFLGLECAVAGAPWIGERLWTRLAQALGGAPPPVLHGLYTARRAVLRARLSVAHLLDAQPRTPEVWLPRGQGYLARARRALQRLQEA</sequence>
<dbReference type="Proteomes" id="UP000574067">
    <property type="component" value="Unassembled WGS sequence"/>
</dbReference>
<reference evidence="1 2" key="1">
    <citation type="submission" date="2020-04" db="EMBL/GenBank/DDBJ databases">
        <title>Azohydromonas sp. isolated from soil.</title>
        <authorList>
            <person name="Dahal R.H."/>
        </authorList>
    </citation>
    <scope>NUCLEOTIDE SEQUENCE [LARGE SCALE GENOMIC DNA]</scope>
    <source>
        <strain evidence="1 2">G-1-1-14</strain>
    </source>
</reference>
<keyword evidence="2" id="KW-1185">Reference proteome</keyword>
<proteinExistence type="predicted"/>
<dbReference type="RefSeq" id="WP_169163094.1">
    <property type="nucleotide sequence ID" value="NZ_JABBFW010000028.1"/>
</dbReference>
<evidence type="ECO:0000313" key="2">
    <source>
        <dbReference type="Proteomes" id="UP000574067"/>
    </source>
</evidence>
<protein>
    <recommendedName>
        <fullName evidence="3">Aminoglycoside phosphotransferase family enzyme</fullName>
    </recommendedName>
</protein>